<keyword evidence="10" id="KW-1185">Reference proteome</keyword>
<evidence type="ECO:0000256" key="4">
    <source>
        <dbReference type="ARBA" id="ARBA00022777"/>
    </source>
</evidence>
<dbReference type="EMBL" id="KN817528">
    <property type="protein sequence ID" value="KJA26384.1"/>
    <property type="molecule type" value="Genomic_DNA"/>
</dbReference>
<dbReference type="AlphaFoldDB" id="A0A0D2P639"/>
<dbReference type="Gene3D" id="3.30.200.20">
    <property type="entry name" value="Phosphorylase Kinase, domain 1"/>
    <property type="match status" value="1"/>
</dbReference>
<organism evidence="9 10">
    <name type="scientific">Hypholoma sublateritium (strain FD-334 SS-4)</name>
    <dbReference type="NCBI Taxonomy" id="945553"/>
    <lineage>
        <taxon>Eukaryota</taxon>
        <taxon>Fungi</taxon>
        <taxon>Dikarya</taxon>
        <taxon>Basidiomycota</taxon>
        <taxon>Agaricomycotina</taxon>
        <taxon>Agaricomycetes</taxon>
        <taxon>Agaricomycetidae</taxon>
        <taxon>Agaricales</taxon>
        <taxon>Agaricineae</taxon>
        <taxon>Strophariaceae</taxon>
        <taxon>Hypholoma</taxon>
    </lineage>
</organism>
<dbReference type="PROSITE" id="PS00107">
    <property type="entry name" value="PROTEIN_KINASE_ATP"/>
    <property type="match status" value="1"/>
</dbReference>
<dbReference type="CDD" id="cd14134">
    <property type="entry name" value="PKc_CLK"/>
    <property type="match status" value="1"/>
</dbReference>
<evidence type="ECO:0000256" key="1">
    <source>
        <dbReference type="ARBA" id="ARBA00022527"/>
    </source>
</evidence>
<dbReference type="PANTHER" id="PTHR45646">
    <property type="entry name" value="SERINE/THREONINE-PROTEIN KINASE DOA-RELATED"/>
    <property type="match status" value="1"/>
</dbReference>
<dbReference type="PROSITE" id="PS00108">
    <property type="entry name" value="PROTEIN_KINASE_ST"/>
    <property type="match status" value="1"/>
</dbReference>
<gene>
    <name evidence="9" type="ORF">HYPSUDRAFT_64108</name>
</gene>
<dbReference type="GO" id="GO:0043484">
    <property type="term" value="P:regulation of RNA splicing"/>
    <property type="evidence" value="ECO:0007669"/>
    <property type="project" value="TreeGrafter"/>
</dbReference>
<dbReference type="SMART" id="SM00220">
    <property type="entry name" value="S_TKc"/>
    <property type="match status" value="1"/>
</dbReference>
<dbReference type="InterPro" id="IPR000719">
    <property type="entry name" value="Prot_kinase_dom"/>
</dbReference>
<feature type="compositionally biased region" description="Polar residues" evidence="7">
    <location>
        <begin position="131"/>
        <end position="142"/>
    </location>
</feature>
<dbReference type="PROSITE" id="PS50011">
    <property type="entry name" value="PROTEIN_KINASE_DOM"/>
    <property type="match status" value="1"/>
</dbReference>
<evidence type="ECO:0000256" key="7">
    <source>
        <dbReference type="SAM" id="MobiDB-lite"/>
    </source>
</evidence>
<keyword evidence="3 6" id="KW-0547">Nucleotide-binding</keyword>
<feature type="region of interest" description="Disordered" evidence="7">
    <location>
        <begin position="131"/>
        <end position="172"/>
    </location>
</feature>
<evidence type="ECO:0000313" key="10">
    <source>
        <dbReference type="Proteomes" id="UP000054270"/>
    </source>
</evidence>
<proteinExistence type="predicted"/>
<dbReference type="OrthoDB" id="283111at2759"/>
<dbReference type="InterPro" id="IPR051175">
    <property type="entry name" value="CLK_kinases"/>
</dbReference>
<dbReference type="SUPFAM" id="SSF56112">
    <property type="entry name" value="Protein kinase-like (PK-like)"/>
    <property type="match status" value="1"/>
</dbReference>
<dbReference type="GO" id="GO:0004674">
    <property type="term" value="F:protein serine/threonine kinase activity"/>
    <property type="evidence" value="ECO:0007669"/>
    <property type="project" value="UniProtKB-KW"/>
</dbReference>
<reference evidence="10" key="1">
    <citation type="submission" date="2014-04" db="EMBL/GenBank/DDBJ databases">
        <title>Evolutionary Origins and Diversification of the Mycorrhizal Mutualists.</title>
        <authorList>
            <consortium name="DOE Joint Genome Institute"/>
            <consortium name="Mycorrhizal Genomics Consortium"/>
            <person name="Kohler A."/>
            <person name="Kuo A."/>
            <person name="Nagy L.G."/>
            <person name="Floudas D."/>
            <person name="Copeland A."/>
            <person name="Barry K.W."/>
            <person name="Cichocki N."/>
            <person name="Veneault-Fourrey C."/>
            <person name="LaButti K."/>
            <person name="Lindquist E.A."/>
            <person name="Lipzen A."/>
            <person name="Lundell T."/>
            <person name="Morin E."/>
            <person name="Murat C."/>
            <person name="Riley R."/>
            <person name="Ohm R."/>
            <person name="Sun H."/>
            <person name="Tunlid A."/>
            <person name="Henrissat B."/>
            <person name="Grigoriev I.V."/>
            <person name="Hibbett D.S."/>
            <person name="Martin F."/>
        </authorList>
    </citation>
    <scope>NUCLEOTIDE SEQUENCE [LARGE SCALE GENOMIC DNA]</scope>
    <source>
        <strain evidence="10">FD-334 SS-4</strain>
    </source>
</reference>
<protein>
    <recommendedName>
        <fullName evidence="8">Protein kinase domain-containing protein</fullName>
    </recommendedName>
</protein>
<evidence type="ECO:0000313" key="9">
    <source>
        <dbReference type="EMBL" id="KJA26384.1"/>
    </source>
</evidence>
<evidence type="ECO:0000256" key="2">
    <source>
        <dbReference type="ARBA" id="ARBA00022679"/>
    </source>
</evidence>
<keyword evidence="2" id="KW-0808">Transferase</keyword>
<dbReference type="GO" id="GO:0005524">
    <property type="term" value="F:ATP binding"/>
    <property type="evidence" value="ECO:0007669"/>
    <property type="project" value="UniProtKB-UniRule"/>
</dbReference>
<keyword evidence="1" id="KW-0723">Serine/threonine-protein kinase</keyword>
<feature type="domain" description="Protein kinase" evidence="8">
    <location>
        <begin position="205"/>
        <end position="531"/>
    </location>
</feature>
<sequence>MPAKQRKHSTSRTNAKKAGYDLALPTTAQISKIDTNTPSQHAPMRKDMNRDALPESSIAELFEHAGELDIHVGQYQQNTSQNSDNADSFEQASDGVFFARIESSKQTSNARAIIYRNLWNEEGVDLFAPKSRSSVQTVSKAQASPKKRKRDQEEEGHASPVKKLSTNGRSKPPVIISVSITNKKLSEDQEGHYNIVPGDILHRRYRTVKQLGKGTFSKVVEAIDTETNARVAIKIVRAIAKYRNASQTEIRILKKLREIDPANKNNCIHLLTWFEHQNHICLVSELLGMCLYDFMKGNNHLPFPRHHVQELARQLLGSVAFLHDIQLIHTDLKPENILLVRNDYKLMEYIPAGKRKVSPTSKRVLECTDIRLIDFGSATFMHGHHSAVITTRHYRAPEVILGLGWAYPCDAYSLGCILAEFVTGTLLYHTHDDLEQLAMMARTMNGLPARLAGAGARAKPAFFRLDGTLDWPTPTTSRQSRKNVAATPRIQSIVRSVDGIDRHFLDLMSRLLALDPVQRITVRNALAHPYFSLEVPPKV</sequence>
<feature type="binding site" evidence="6">
    <location>
        <position position="241"/>
    </location>
    <ligand>
        <name>ATP</name>
        <dbReference type="ChEBI" id="CHEBI:30616"/>
    </ligand>
</feature>
<dbReference type="PANTHER" id="PTHR45646:SF11">
    <property type="entry name" value="SERINE_THREONINE-PROTEIN KINASE DOA"/>
    <property type="match status" value="1"/>
</dbReference>
<evidence type="ECO:0000256" key="5">
    <source>
        <dbReference type="ARBA" id="ARBA00022840"/>
    </source>
</evidence>
<evidence type="ECO:0000259" key="8">
    <source>
        <dbReference type="PROSITE" id="PS50011"/>
    </source>
</evidence>
<keyword evidence="5 6" id="KW-0067">ATP-binding</keyword>
<dbReference type="Proteomes" id="UP000054270">
    <property type="component" value="Unassembled WGS sequence"/>
</dbReference>
<feature type="compositionally biased region" description="Basic residues" evidence="7">
    <location>
        <begin position="1"/>
        <end position="10"/>
    </location>
</feature>
<dbReference type="Gene3D" id="1.10.510.10">
    <property type="entry name" value="Transferase(Phosphotransferase) domain 1"/>
    <property type="match status" value="1"/>
</dbReference>
<evidence type="ECO:0000256" key="6">
    <source>
        <dbReference type="PROSITE-ProRule" id="PRU10141"/>
    </source>
</evidence>
<feature type="region of interest" description="Disordered" evidence="7">
    <location>
        <begin position="1"/>
        <end position="21"/>
    </location>
</feature>
<keyword evidence="4" id="KW-0418">Kinase</keyword>
<accession>A0A0D2P639</accession>
<evidence type="ECO:0000256" key="3">
    <source>
        <dbReference type="ARBA" id="ARBA00022741"/>
    </source>
</evidence>
<dbReference type="InterPro" id="IPR011009">
    <property type="entry name" value="Kinase-like_dom_sf"/>
</dbReference>
<name>A0A0D2P639_HYPSF</name>
<dbReference type="STRING" id="945553.A0A0D2P639"/>
<dbReference type="Pfam" id="PF00069">
    <property type="entry name" value="Pkinase"/>
    <property type="match status" value="1"/>
</dbReference>
<dbReference type="GO" id="GO:0005634">
    <property type="term" value="C:nucleus"/>
    <property type="evidence" value="ECO:0007669"/>
    <property type="project" value="TreeGrafter"/>
</dbReference>
<dbReference type="InterPro" id="IPR017441">
    <property type="entry name" value="Protein_kinase_ATP_BS"/>
</dbReference>
<dbReference type="InterPro" id="IPR008271">
    <property type="entry name" value="Ser/Thr_kinase_AS"/>
</dbReference>